<dbReference type="InterPro" id="IPR047575">
    <property type="entry name" value="Sm"/>
</dbReference>
<reference evidence="3" key="1">
    <citation type="journal article" date="2020" name="mSystems">
        <title>Genome- and Community-Level Interaction Insights into Carbon Utilization and Element Cycling Functions of Hydrothermarchaeota in Hydrothermal Sediment.</title>
        <authorList>
            <person name="Zhou Z."/>
            <person name="Liu Y."/>
            <person name="Xu W."/>
            <person name="Pan J."/>
            <person name="Luo Z.H."/>
            <person name="Li M."/>
        </authorList>
    </citation>
    <scope>NUCLEOTIDE SEQUENCE [LARGE SCALE GENOMIC DNA]</scope>
    <source>
        <strain evidence="3">SpSt-735</strain>
    </source>
</reference>
<gene>
    <name evidence="3" type="ORF">ENV17_06940</name>
</gene>
<dbReference type="PANTHER" id="PTHR11021">
    <property type="entry name" value="SMALL NUCLEAR RIBONUCLEOPROTEIN F SNRNP-F"/>
    <property type="match status" value="1"/>
</dbReference>
<organism evidence="3">
    <name type="scientific">Thermofilum pendens</name>
    <dbReference type="NCBI Taxonomy" id="2269"/>
    <lineage>
        <taxon>Archaea</taxon>
        <taxon>Thermoproteota</taxon>
        <taxon>Thermoprotei</taxon>
        <taxon>Thermofilales</taxon>
        <taxon>Thermofilaceae</taxon>
        <taxon>Thermofilum</taxon>
    </lineage>
</organism>
<sequence>MAARMAPLDYIRRANGKNVLVKLKDGSEYIGRLKFLDYSMNIILEEAKEISETSKVLANIGTVFIRGSNLLYVSLDLSKVTFFEQQEAAPAHQSQEGLEAD</sequence>
<name>A0A7C4BAK1_THEPE</name>
<feature type="domain" description="Sm" evidence="2">
    <location>
        <begin position="6"/>
        <end position="79"/>
    </location>
</feature>
<comment type="caution">
    <text evidence="3">The sequence shown here is derived from an EMBL/GenBank/DDBJ whole genome shotgun (WGS) entry which is preliminary data.</text>
</comment>
<keyword evidence="1" id="KW-0687">Ribonucleoprotein</keyword>
<accession>A0A7C4BAK1</accession>
<proteinExistence type="predicted"/>
<dbReference type="SUPFAM" id="SSF50182">
    <property type="entry name" value="Sm-like ribonucleoproteins"/>
    <property type="match status" value="1"/>
</dbReference>
<dbReference type="SMART" id="SM00651">
    <property type="entry name" value="Sm"/>
    <property type="match status" value="1"/>
</dbReference>
<evidence type="ECO:0000313" key="3">
    <source>
        <dbReference type="EMBL" id="HGI44102.1"/>
    </source>
</evidence>
<dbReference type="GO" id="GO:0003723">
    <property type="term" value="F:RNA binding"/>
    <property type="evidence" value="ECO:0007669"/>
    <property type="project" value="InterPro"/>
</dbReference>
<dbReference type="InterPro" id="IPR016487">
    <property type="entry name" value="Lsm6/sSmF"/>
</dbReference>
<dbReference type="Pfam" id="PF01423">
    <property type="entry name" value="LSM"/>
    <property type="match status" value="1"/>
</dbReference>
<dbReference type="PROSITE" id="PS52002">
    <property type="entry name" value="SM"/>
    <property type="match status" value="1"/>
</dbReference>
<evidence type="ECO:0000256" key="1">
    <source>
        <dbReference type="ARBA" id="ARBA00023274"/>
    </source>
</evidence>
<dbReference type="InterPro" id="IPR010920">
    <property type="entry name" value="LSM_dom_sf"/>
</dbReference>
<dbReference type="EMBL" id="DTFI01000190">
    <property type="protein sequence ID" value="HGI44102.1"/>
    <property type="molecule type" value="Genomic_DNA"/>
</dbReference>
<protein>
    <submittedName>
        <fullName evidence="3">Sm ribonucleo</fullName>
    </submittedName>
</protein>
<dbReference type="InterPro" id="IPR001163">
    <property type="entry name" value="Sm_dom_euk/arc"/>
</dbReference>
<dbReference type="AlphaFoldDB" id="A0A7C4BAK1"/>
<dbReference type="PANTHER" id="PTHR11021:SF0">
    <property type="entry name" value="SMALL NUCLEAR RIBONUCLEOPROTEIN F"/>
    <property type="match status" value="1"/>
</dbReference>
<dbReference type="GO" id="GO:0000398">
    <property type="term" value="P:mRNA splicing, via spliceosome"/>
    <property type="evidence" value="ECO:0007669"/>
    <property type="project" value="InterPro"/>
</dbReference>
<evidence type="ECO:0000259" key="2">
    <source>
        <dbReference type="PROSITE" id="PS52002"/>
    </source>
</evidence>
<dbReference type="Gene3D" id="2.30.30.100">
    <property type="match status" value="1"/>
</dbReference>
<dbReference type="CDD" id="cd01726">
    <property type="entry name" value="LSm6"/>
    <property type="match status" value="1"/>
</dbReference>
<dbReference type="GO" id="GO:1990904">
    <property type="term" value="C:ribonucleoprotein complex"/>
    <property type="evidence" value="ECO:0007669"/>
    <property type="project" value="UniProtKB-KW"/>
</dbReference>